<organism evidence="2 3">
    <name type="scientific">Pleurodeles waltl</name>
    <name type="common">Iberian ribbed newt</name>
    <dbReference type="NCBI Taxonomy" id="8319"/>
    <lineage>
        <taxon>Eukaryota</taxon>
        <taxon>Metazoa</taxon>
        <taxon>Chordata</taxon>
        <taxon>Craniata</taxon>
        <taxon>Vertebrata</taxon>
        <taxon>Euteleostomi</taxon>
        <taxon>Amphibia</taxon>
        <taxon>Batrachia</taxon>
        <taxon>Caudata</taxon>
        <taxon>Salamandroidea</taxon>
        <taxon>Salamandridae</taxon>
        <taxon>Pleurodelinae</taxon>
        <taxon>Pleurodeles</taxon>
    </lineage>
</organism>
<sequence>MLGWQAPAFDVRFNCKTGSSGVIRLAPACGIRLSCGTGRSGVIRLECEACLEGRRSDCVQCLGRDQAYIDDAPRGTRRAILGPQDSGKQSPVAHRSRVQERGRGAALVEQHTAKCAACTEVPVGIPWEPKKEGKRGKVVEVGEGWGWGKEKKGGKKGKKAEGKGGKKGEGGNKKKGGGGRKI</sequence>
<protein>
    <submittedName>
        <fullName evidence="2">Uncharacterized protein</fullName>
    </submittedName>
</protein>
<reference evidence="2" key="1">
    <citation type="journal article" date="2022" name="bioRxiv">
        <title>Sequencing and chromosome-scale assembly of the giantPleurodeles waltlgenome.</title>
        <authorList>
            <person name="Brown T."/>
            <person name="Elewa A."/>
            <person name="Iarovenko S."/>
            <person name="Subramanian E."/>
            <person name="Araus A.J."/>
            <person name="Petzold A."/>
            <person name="Susuki M."/>
            <person name="Suzuki K.-i.T."/>
            <person name="Hayashi T."/>
            <person name="Toyoda A."/>
            <person name="Oliveira C."/>
            <person name="Osipova E."/>
            <person name="Leigh N.D."/>
            <person name="Simon A."/>
            <person name="Yun M.H."/>
        </authorList>
    </citation>
    <scope>NUCLEOTIDE SEQUENCE</scope>
    <source>
        <strain evidence="2">20211129_DDA</strain>
        <tissue evidence="2">Liver</tissue>
    </source>
</reference>
<evidence type="ECO:0000313" key="3">
    <source>
        <dbReference type="Proteomes" id="UP001066276"/>
    </source>
</evidence>
<feature type="compositionally biased region" description="Basic and acidic residues" evidence="1">
    <location>
        <begin position="159"/>
        <end position="172"/>
    </location>
</feature>
<accession>A0AAV7S8I9</accession>
<keyword evidence="3" id="KW-1185">Reference proteome</keyword>
<gene>
    <name evidence="2" type="ORF">NDU88_000082</name>
</gene>
<dbReference type="EMBL" id="JANPWB010000008">
    <property type="protein sequence ID" value="KAJ1159575.1"/>
    <property type="molecule type" value="Genomic_DNA"/>
</dbReference>
<feature type="compositionally biased region" description="Basic residues" evidence="1">
    <location>
        <begin position="173"/>
        <end position="182"/>
    </location>
</feature>
<feature type="region of interest" description="Disordered" evidence="1">
    <location>
        <begin position="129"/>
        <end position="182"/>
    </location>
</feature>
<proteinExistence type="predicted"/>
<dbReference type="Proteomes" id="UP001066276">
    <property type="component" value="Chromosome 4_2"/>
</dbReference>
<feature type="compositionally biased region" description="Basic and acidic residues" evidence="1">
    <location>
        <begin position="129"/>
        <end position="140"/>
    </location>
</feature>
<name>A0AAV7S8I9_PLEWA</name>
<comment type="caution">
    <text evidence="2">The sequence shown here is derived from an EMBL/GenBank/DDBJ whole genome shotgun (WGS) entry which is preliminary data.</text>
</comment>
<dbReference type="AlphaFoldDB" id="A0AAV7S8I9"/>
<evidence type="ECO:0000256" key="1">
    <source>
        <dbReference type="SAM" id="MobiDB-lite"/>
    </source>
</evidence>
<evidence type="ECO:0000313" key="2">
    <source>
        <dbReference type="EMBL" id="KAJ1159575.1"/>
    </source>
</evidence>